<gene>
    <name evidence="1" type="ORF">FXO26_00600</name>
</gene>
<sequence>MNRTSNTLARQQPISTDAVAWHMLSAEQVIERLGVKEQAGLDAAQVQPRPLLTGHWQPLRSCWRCQRHAAVY</sequence>
<name>A0A5D3GK05_9PSED</name>
<evidence type="ECO:0000313" key="2">
    <source>
        <dbReference type="Proteomes" id="UP000324029"/>
    </source>
</evidence>
<comment type="caution">
    <text evidence="1">The sequence shown here is derived from an EMBL/GenBank/DDBJ whole genome shotgun (WGS) entry which is preliminary data.</text>
</comment>
<accession>A0A5D3GK05</accession>
<proteinExistence type="predicted"/>
<reference evidence="1 2" key="2">
    <citation type="submission" date="2019-08" db="EMBL/GenBank/DDBJ databases">
        <authorList>
            <person name="Brilhante M."/>
            <person name="Perreten V."/>
        </authorList>
    </citation>
    <scope>NUCLEOTIDE SEQUENCE [LARGE SCALE GENOMIC DNA]</scope>
    <source>
        <strain evidence="1 2">MCP106</strain>
    </source>
</reference>
<dbReference type="RefSeq" id="WP_032877068.1">
    <property type="nucleotide sequence ID" value="NZ_VSRO01000001.1"/>
</dbReference>
<evidence type="ECO:0000313" key="1">
    <source>
        <dbReference type="EMBL" id="TYK59645.1"/>
    </source>
</evidence>
<dbReference type="EMBL" id="VSRO01000001">
    <property type="protein sequence ID" value="TYK59645.1"/>
    <property type="molecule type" value="Genomic_DNA"/>
</dbReference>
<protein>
    <submittedName>
        <fullName evidence="1">Uncharacterized protein</fullName>
    </submittedName>
</protein>
<dbReference type="Proteomes" id="UP000324029">
    <property type="component" value="Unassembled WGS sequence"/>
</dbReference>
<organism evidence="1 2">
    <name type="scientific">Pseudomonas synxantha</name>
    <dbReference type="NCBI Taxonomy" id="47883"/>
    <lineage>
        <taxon>Bacteria</taxon>
        <taxon>Pseudomonadati</taxon>
        <taxon>Pseudomonadota</taxon>
        <taxon>Gammaproteobacteria</taxon>
        <taxon>Pseudomonadales</taxon>
        <taxon>Pseudomonadaceae</taxon>
        <taxon>Pseudomonas</taxon>
    </lineage>
</organism>
<reference evidence="1 2" key="1">
    <citation type="submission" date="2019-08" db="EMBL/GenBank/DDBJ databases">
        <title>Subclass B2 metallo-beta lactamase from Pseudomonas synxantha.</title>
        <authorList>
            <person name="Poirel L."/>
            <person name="Palmieri M."/>
            <person name="Masseron A."/>
            <person name="Perreten V."/>
            <person name="Nordman P."/>
        </authorList>
    </citation>
    <scope>NUCLEOTIDE SEQUENCE [LARGE SCALE GENOMIC DNA]</scope>
    <source>
        <strain evidence="1 2">MCP106</strain>
    </source>
</reference>
<dbReference type="AlphaFoldDB" id="A0A5D3GK05"/>